<accession>A0ACB7SY80</accession>
<name>A0ACB7SY80_HYAAI</name>
<keyword evidence="2" id="KW-1185">Reference proteome</keyword>
<evidence type="ECO:0000313" key="1">
    <source>
        <dbReference type="EMBL" id="KAH6938841.1"/>
    </source>
</evidence>
<gene>
    <name evidence="1" type="ORF">HPB50_013479</name>
</gene>
<proteinExistence type="predicted"/>
<reference evidence="1" key="1">
    <citation type="submission" date="2020-05" db="EMBL/GenBank/DDBJ databases">
        <title>Large-scale comparative analyses of tick genomes elucidate their genetic diversity and vector capacities.</title>
        <authorList>
            <person name="Jia N."/>
            <person name="Wang J."/>
            <person name="Shi W."/>
            <person name="Du L."/>
            <person name="Sun Y."/>
            <person name="Zhan W."/>
            <person name="Jiang J."/>
            <person name="Wang Q."/>
            <person name="Zhang B."/>
            <person name="Ji P."/>
            <person name="Sakyi L.B."/>
            <person name="Cui X."/>
            <person name="Yuan T."/>
            <person name="Jiang B."/>
            <person name="Yang W."/>
            <person name="Lam T.T.-Y."/>
            <person name="Chang Q."/>
            <person name="Ding S."/>
            <person name="Wang X."/>
            <person name="Zhu J."/>
            <person name="Ruan X."/>
            <person name="Zhao L."/>
            <person name="Wei J."/>
            <person name="Que T."/>
            <person name="Du C."/>
            <person name="Cheng J."/>
            <person name="Dai P."/>
            <person name="Han X."/>
            <person name="Huang E."/>
            <person name="Gao Y."/>
            <person name="Liu J."/>
            <person name="Shao H."/>
            <person name="Ye R."/>
            <person name="Li L."/>
            <person name="Wei W."/>
            <person name="Wang X."/>
            <person name="Wang C."/>
            <person name="Yang T."/>
            <person name="Huo Q."/>
            <person name="Li W."/>
            <person name="Guo W."/>
            <person name="Chen H."/>
            <person name="Zhou L."/>
            <person name="Ni X."/>
            <person name="Tian J."/>
            <person name="Zhou Y."/>
            <person name="Sheng Y."/>
            <person name="Liu T."/>
            <person name="Pan Y."/>
            <person name="Xia L."/>
            <person name="Li J."/>
            <person name="Zhao F."/>
            <person name="Cao W."/>
        </authorList>
    </citation>
    <scope>NUCLEOTIDE SEQUENCE</scope>
    <source>
        <strain evidence="1">Hyas-2018</strain>
    </source>
</reference>
<protein>
    <submittedName>
        <fullName evidence="1">Uncharacterized protein</fullName>
    </submittedName>
</protein>
<evidence type="ECO:0000313" key="2">
    <source>
        <dbReference type="Proteomes" id="UP000821845"/>
    </source>
</evidence>
<sequence>MCLMSWVRACFALSLLVLASAVGEADATPTSTSRPSPRVVRTKYGQLRGKLITLGSRFGTHLPPVEAFMGVPYVSPPLGTLRFMPPVNSPHWDDVRAADTPGPACPQRLPEFLRNESSPAGVRMPPGRLEQLRRLARAALLNTSEDCLHLNIYTPASDAAPPSTMKCSDTELRSSRSSIAADGMRIDNERGRQETYAEAP</sequence>
<dbReference type="EMBL" id="CM023482">
    <property type="protein sequence ID" value="KAH6938841.1"/>
    <property type="molecule type" value="Genomic_DNA"/>
</dbReference>
<comment type="caution">
    <text evidence="1">The sequence shown here is derived from an EMBL/GenBank/DDBJ whole genome shotgun (WGS) entry which is preliminary data.</text>
</comment>
<organism evidence="1 2">
    <name type="scientific">Hyalomma asiaticum</name>
    <name type="common">Tick</name>
    <dbReference type="NCBI Taxonomy" id="266040"/>
    <lineage>
        <taxon>Eukaryota</taxon>
        <taxon>Metazoa</taxon>
        <taxon>Ecdysozoa</taxon>
        <taxon>Arthropoda</taxon>
        <taxon>Chelicerata</taxon>
        <taxon>Arachnida</taxon>
        <taxon>Acari</taxon>
        <taxon>Parasitiformes</taxon>
        <taxon>Ixodida</taxon>
        <taxon>Ixodoidea</taxon>
        <taxon>Ixodidae</taxon>
        <taxon>Hyalomminae</taxon>
        <taxon>Hyalomma</taxon>
    </lineage>
</organism>
<dbReference type="Proteomes" id="UP000821845">
    <property type="component" value="Chromosome 2"/>
</dbReference>